<feature type="domain" description="Hydantoinase/oxoprolinase N-terminal" evidence="2">
    <location>
        <begin position="8"/>
        <end position="178"/>
    </location>
</feature>
<dbReference type="InterPro" id="IPR008040">
    <property type="entry name" value="Hydant_A_N"/>
</dbReference>
<comment type="caution">
    <text evidence="3">The sequence shown here is derived from an EMBL/GenBank/DDBJ whole genome shotgun (WGS) entry which is preliminary data.</text>
</comment>
<name>A0A0F5I884_BACTR</name>
<dbReference type="Pfam" id="PF05378">
    <property type="entry name" value="Hydant_A_N"/>
    <property type="match status" value="1"/>
</dbReference>
<dbReference type="PANTHER" id="PTHR11365">
    <property type="entry name" value="5-OXOPROLINASE RELATED"/>
    <property type="match status" value="1"/>
</dbReference>
<dbReference type="InterPro" id="IPR045079">
    <property type="entry name" value="Oxoprolinase-like"/>
</dbReference>
<feature type="domain" description="Hydantoinase A/oxoprolinase" evidence="1">
    <location>
        <begin position="205"/>
        <end position="490"/>
    </location>
</feature>
<dbReference type="PANTHER" id="PTHR11365:SF23">
    <property type="entry name" value="HYPOTHETICAL 5-OXOPROLINASE (EUROFUNG)-RELATED"/>
    <property type="match status" value="1"/>
</dbReference>
<dbReference type="GO" id="GO:0017168">
    <property type="term" value="F:5-oxoprolinase (ATP-hydrolyzing) activity"/>
    <property type="evidence" value="ECO:0007669"/>
    <property type="project" value="TreeGrafter"/>
</dbReference>
<evidence type="ECO:0000313" key="4">
    <source>
        <dbReference type="Proteomes" id="UP000031563"/>
    </source>
</evidence>
<accession>A0A0F5I884</accession>
<evidence type="ECO:0000259" key="1">
    <source>
        <dbReference type="Pfam" id="PF01968"/>
    </source>
</evidence>
<dbReference type="InterPro" id="IPR002821">
    <property type="entry name" value="Hydantoinase_A"/>
</dbReference>
<dbReference type="GO" id="GO:0005829">
    <property type="term" value="C:cytosol"/>
    <property type="evidence" value="ECO:0007669"/>
    <property type="project" value="TreeGrafter"/>
</dbReference>
<evidence type="ECO:0000313" key="3">
    <source>
        <dbReference type="EMBL" id="KKB41500.1"/>
    </source>
</evidence>
<dbReference type="EMBL" id="JWIR02000021">
    <property type="protein sequence ID" value="KKB41500.1"/>
    <property type="molecule type" value="Genomic_DNA"/>
</dbReference>
<dbReference type="Pfam" id="PF01968">
    <property type="entry name" value="Hydantoinase_A"/>
    <property type="match status" value="1"/>
</dbReference>
<dbReference type="RefSeq" id="WP_040037889.1">
    <property type="nucleotide sequence ID" value="NZ_JWIQ02000101.1"/>
</dbReference>
<dbReference type="Proteomes" id="UP000031563">
    <property type="component" value="Unassembled WGS sequence"/>
</dbReference>
<sequence length="521" mass="56058">MAKAQYTVDIDTGGTFTDGFFSYGDQFEAVKVDTTPHDLTVCFNNCIAEGAKRFGFKNVSDFLKETKTIRLSTTVGTNSLIQQTGPKIGLIVTKGNEKALYQQDDNPLLNFLIQPELVVSVDEEVSENGELVKAINEEEVKLATKQLLEQGARVLVVSLRNSHANQQNEKRVRKIIQEDFPKHYLETKPIQLGSEISSRANDAIRTNAAVVNAYLHPDMVKYLYKADEGVRQKGFTKPLLIAHANGGVARVAKTKALDTYNSGPASGLMGARYIGKMYGLDNIMSVDVGGTSTDVGLISNGELTFDTESSIAEIPVHSPLIHVLSVGGGGGSIAKVTPEGTIQLGPESARAVPGPACFDLGGTRPTVTDACVVLGIIDPDYFLGGTKKISKEKAVNAVQKWIAAPLNISNEEAAALIVDKIEQIGADTLNQLAVERDKNIQDFQLFSFGGGGGLFSGGMARKSGMKKVYTFPFSSVFSAFGLSTADIAHTYQERIDYDFAPSKDVSGFIGAANDKLEQIKL</sequence>
<organism evidence="3 4">
    <name type="scientific">Bacillus thermotolerans</name>
    <name type="common">Quasibacillus thermotolerans</name>
    <dbReference type="NCBI Taxonomy" id="1221996"/>
    <lineage>
        <taxon>Bacteria</taxon>
        <taxon>Bacillati</taxon>
        <taxon>Bacillota</taxon>
        <taxon>Bacilli</taxon>
        <taxon>Bacillales</taxon>
        <taxon>Bacillaceae</taxon>
        <taxon>Bacillus</taxon>
    </lineage>
</organism>
<proteinExistence type="predicted"/>
<gene>
    <name evidence="3" type="ORF">QY95_00644</name>
</gene>
<keyword evidence="4" id="KW-1185">Reference proteome</keyword>
<protein>
    <submittedName>
        <fullName evidence="3">N-methylhydantoinase A</fullName>
    </submittedName>
</protein>
<dbReference type="STRING" id="1221996.QY95_00644"/>
<dbReference type="OrthoDB" id="9768323at2"/>
<dbReference type="GO" id="GO:0006749">
    <property type="term" value="P:glutathione metabolic process"/>
    <property type="evidence" value="ECO:0007669"/>
    <property type="project" value="TreeGrafter"/>
</dbReference>
<dbReference type="AlphaFoldDB" id="A0A0F5I884"/>
<reference evidence="3" key="1">
    <citation type="submission" date="2015-02" db="EMBL/GenBank/DDBJ databases">
        <title>Genome Assembly of Bacillaceae bacterium MTCC 8252.</title>
        <authorList>
            <person name="Verma A."/>
            <person name="Khatri I."/>
            <person name="Mual P."/>
            <person name="Subramanian S."/>
            <person name="Krishnamurthi S."/>
        </authorList>
    </citation>
    <scope>NUCLEOTIDE SEQUENCE [LARGE SCALE GENOMIC DNA]</scope>
    <source>
        <strain evidence="3">MTCC 8252</strain>
    </source>
</reference>
<evidence type="ECO:0000259" key="2">
    <source>
        <dbReference type="Pfam" id="PF05378"/>
    </source>
</evidence>